<evidence type="ECO:0008006" key="3">
    <source>
        <dbReference type="Google" id="ProtNLM"/>
    </source>
</evidence>
<dbReference type="Gene3D" id="3.90.180.10">
    <property type="entry name" value="Medium-chain alcohol dehydrogenases, catalytic domain"/>
    <property type="match status" value="1"/>
</dbReference>
<dbReference type="SUPFAM" id="SSF50129">
    <property type="entry name" value="GroES-like"/>
    <property type="match status" value="1"/>
</dbReference>
<organism evidence="1 2">
    <name type="scientific">Tenacibaculum gallaicum</name>
    <dbReference type="NCBI Taxonomy" id="561505"/>
    <lineage>
        <taxon>Bacteria</taxon>
        <taxon>Pseudomonadati</taxon>
        <taxon>Bacteroidota</taxon>
        <taxon>Flavobacteriia</taxon>
        <taxon>Flavobacteriales</taxon>
        <taxon>Flavobacteriaceae</taxon>
        <taxon>Tenacibaculum</taxon>
    </lineage>
</organism>
<accession>A0A3E0HM60</accession>
<evidence type="ECO:0000313" key="2">
    <source>
        <dbReference type="Proteomes" id="UP000256884"/>
    </source>
</evidence>
<keyword evidence="2" id="KW-1185">Reference proteome</keyword>
<dbReference type="AlphaFoldDB" id="A0A3E0HM60"/>
<dbReference type="Proteomes" id="UP000256884">
    <property type="component" value="Unassembled WGS sequence"/>
</dbReference>
<dbReference type="RefSeq" id="WP_262510989.1">
    <property type="nucleotide sequence ID" value="NZ_QUNS01000006.1"/>
</dbReference>
<evidence type="ECO:0000313" key="1">
    <source>
        <dbReference type="EMBL" id="REH47529.1"/>
    </source>
</evidence>
<gene>
    <name evidence="1" type="ORF">C7448_106150</name>
</gene>
<reference evidence="1 2" key="1">
    <citation type="submission" date="2018-08" db="EMBL/GenBank/DDBJ databases">
        <title>Genomic Encyclopedia of Type Strains, Phase IV (KMG-IV): sequencing the most valuable type-strain genomes for metagenomic binning, comparative biology and taxonomic classification.</title>
        <authorList>
            <person name="Goeker M."/>
        </authorList>
    </citation>
    <scope>NUCLEOTIDE SEQUENCE [LARGE SCALE GENOMIC DNA]</scope>
    <source>
        <strain evidence="1 2">DSM 18841</strain>
    </source>
</reference>
<comment type="caution">
    <text evidence="1">The sequence shown here is derived from an EMBL/GenBank/DDBJ whole genome shotgun (WGS) entry which is preliminary data.</text>
</comment>
<name>A0A3E0HM60_9FLAO</name>
<sequence length="43" mass="4850">MKTITLINFGGVENFELVEVDDPKLNDNEILVKIKATTFNPID</sequence>
<protein>
    <recommendedName>
        <fullName evidence="3">Alcohol dehydrogenase-like protein</fullName>
    </recommendedName>
</protein>
<dbReference type="InterPro" id="IPR011032">
    <property type="entry name" value="GroES-like_sf"/>
</dbReference>
<dbReference type="EMBL" id="QUNS01000006">
    <property type="protein sequence ID" value="REH47529.1"/>
    <property type="molecule type" value="Genomic_DNA"/>
</dbReference>
<proteinExistence type="predicted"/>